<gene>
    <name evidence="1" type="ORF">NE237_027403</name>
</gene>
<name>A0A9Q0GMG9_9MAGN</name>
<evidence type="ECO:0000313" key="2">
    <source>
        <dbReference type="Proteomes" id="UP001141806"/>
    </source>
</evidence>
<accession>A0A9Q0GMG9</accession>
<dbReference type="Proteomes" id="UP001141806">
    <property type="component" value="Unassembled WGS sequence"/>
</dbReference>
<comment type="caution">
    <text evidence="1">The sequence shown here is derived from an EMBL/GenBank/DDBJ whole genome shotgun (WGS) entry which is preliminary data.</text>
</comment>
<evidence type="ECO:0000313" key="1">
    <source>
        <dbReference type="EMBL" id="KAJ4950571.1"/>
    </source>
</evidence>
<dbReference type="EMBL" id="JAMYWD010000012">
    <property type="protein sequence ID" value="KAJ4950571.1"/>
    <property type="molecule type" value="Genomic_DNA"/>
</dbReference>
<dbReference type="AlphaFoldDB" id="A0A9Q0GMG9"/>
<proteinExistence type="predicted"/>
<organism evidence="1 2">
    <name type="scientific">Protea cynaroides</name>
    <dbReference type="NCBI Taxonomy" id="273540"/>
    <lineage>
        <taxon>Eukaryota</taxon>
        <taxon>Viridiplantae</taxon>
        <taxon>Streptophyta</taxon>
        <taxon>Embryophyta</taxon>
        <taxon>Tracheophyta</taxon>
        <taxon>Spermatophyta</taxon>
        <taxon>Magnoliopsida</taxon>
        <taxon>Proteales</taxon>
        <taxon>Proteaceae</taxon>
        <taxon>Protea</taxon>
    </lineage>
</organism>
<protein>
    <submittedName>
        <fullName evidence="1">Uncharacterized protein</fullName>
    </submittedName>
</protein>
<sequence length="375" mass="41652">MGNFLTVRREVYVSDSFSNLLTPDSVMVPFSKFLTSQGVSHILNSKGFSIGNSNDNTFPLLLNSEEIFAYLSSMGMNGQYFFPTDIIVFEVSGAATIKEANHKRELRFEPRKQVKGRFTIPMGALKIHENRETKLDFRDSTVVAAGLAKDHILWTTPECFNAYSLIPEEYLVDVSDLVLLRVFDHLGNKEEIKSVLPGVFIITWITIEKIWTSRHVRFQPGSHGSFEIHPECNCSKLSQEGSGEEGKIGIQNVHDGSLKLIFPVAVILSVSVKPGGGVTLIRWRRNDDDMNSIDRKKPINQASLPGKATSGSSFLNQTFNIILSSAVKNCHLFGNQSILANLYDTGRGATANVGSITSANFKRERGKDMDNVDEE</sequence>
<reference evidence="1" key="1">
    <citation type="journal article" date="2023" name="Plant J.">
        <title>The genome of the king protea, Protea cynaroides.</title>
        <authorList>
            <person name="Chang J."/>
            <person name="Duong T.A."/>
            <person name="Schoeman C."/>
            <person name="Ma X."/>
            <person name="Roodt D."/>
            <person name="Barker N."/>
            <person name="Li Z."/>
            <person name="Van de Peer Y."/>
            <person name="Mizrachi E."/>
        </authorList>
    </citation>
    <scope>NUCLEOTIDE SEQUENCE</scope>
    <source>
        <tissue evidence="1">Young leaves</tissue>
    </source>
</reference>
<keyword evidence="2" id="KW-1185">Reference proteome</keyword>